<protein>
    <submittedName>
        <fullName evidence="4">Diguanylate cyclase (GGDEF)-like protein</fullName>
    </submittedName>
</protein>
<dbReference type="SUPFAM" id="SSF141868">
    <property type="entry name" value="EAL domain-like"/>
    <property type="match status" value="1"/>
</dbReference>
<dbReference type="EMBL" id="JAAMPA010000001">
    <property type="protein sequence ID" value="NIH67048.1"/>
    <property type="molecule type" value="Genomic_DNA"/>
</dbReference>
<dbReference type="InterPro" id="IPR000160">
    <property type="entry name" value="GGDEF_dom"/>
</dbReference>
<dbReference type="Gene3D" id="3.30.70.270">
    <property type="match status" value="1"/>
</dbReference>
<evidence type="ECO:0000313" key="4">
    <source>
        <dbReference type="EMBL" id="NIH67048.1"/>
    </source>
</evidence>
<accession>A0A846LNW1</accession>
<evidence type="ECO:0000256" key="1">
    <source>
        <dbReference type="SAM" id="Phobius"/>
    </source>
</evidence>
<dbReference type="Gene3D" id="3.20.20.450">
    <property type="entry name" value="EAL domain"/>
    <property type="match status" value="1"/>
</dbReference>
<name>A0A846LNW1_9ACTN</name>
<dbReference type="InterPro" id="IPR043128">
    <property type="entry name" value="Rev_trsase/Diguanyl_cyclase"/>
</dbReference>
<dbReference type="Pfam" id="PF00990">
    <property type="entry name" value="GGDEF"/>
    <property type="match status" value="1"/>
</dbReference>
<dbReference type="Pfam" id="PF00563">
    <property type="entry name" value="EAL"/>
    <property type="match status" value="1"/>
</dbReference>
<dbReference type="RefSeq" id="WP_229681797.1">
    <property type="nucleotide sequence ID" value="NZ_BAABJU010000001.1"/>
</dbReference>
<comment type="caution">
    <text evidence="4">The sequence shown here is derived from an EMBL/GenBank/DDBJ whole genome shotgun (WGS) entry which is preliminary data.</text>
</comment>
<sequence>MTTSSPGRIIGMLPSGRLLPESVWQRRHRLIIRVAMLSGLALLVLCLAWGVGQPAAVAVLAAVGSPLLVAAAPSLGRTTRSAATTVSLMGACVALVHVWSGVTESHFVFFVMVGVVSLYQHWVPFGIALVIVTVHHGVIGTLYPHEVFAHAGGHDAWAWAGVHAAFVLAASLAHLAAWRLNEDLVLSDGLTGIANRTQLEESTHRLLRDGARASLLFIDLDGFKDVNDSRGHAAGDQVLLTVAERFQRSVRPGDLVARIGGDEFAVLLPAGPDDARVVGERVLLALSVPVALDTGLLTVHASIGLATSVDPGDHTADSLLRDADLAMYRAKARGGNQVVTYAEGMAEAASRRAELQHDLALAVAAGQLEVYYQPTVRLVDGRTTGFEALVRWHHPRRGTVPPAEFIPLAEETGAISDIGGWVLEQALRQGVAWTVAAGHPVRMAVNLSPRQLMDRAIAAEVTAALRDTGFAADQLTLEVTEGVLVQDVEAVVGQLEELRALGVAIAIDDFGTGFAGLSYLRRLPADIIKIDRSFISDLSAGSPSATLIASIVELARSLGLGVVAEGVETEGQRQALADLQCQSAQGFLFARPEPAARCRPAGELLSGGAVRV</sequence>
<dbReference type="InterPro" id="IPR001633">
    <property type="entry name" value="EAL_dom"/>
</dbReference>
<dbReference type="PROSITE" id="PS50883">
    <property type="entry name" value="EAL"/>
    <property type="match status" value="1"/>
</dbReference>
<dbReference type="CDD" id="cd01948">
    <property type="entry name" value="EAL"/>
    <property type="match status" value="1"/>
</dbReference>
<evidence type="ECO:0000313" key="5">
    <source>
        <dbReference type="Proteomes" id="UP000552836"/>
    </source>
</evidence>
<organism evidence="4 5">
    <name type="scientific">Modestobacter marinus</name>
    <dbReference type="NCBI Taxonomy" id="477641"/>
    <lineage>
        <taxon>Bacteria</taxon>
        <taxon>Bacillati</taxon>
        <taxon>Actinomycetota</taxon>
        <taxon>Actinomycetes</taxon>
        <taxon>Geodermatophilales</taxon>
        <taxon>Geodermatophilaceae</taxon>
        <taxon>Modestobacter</taxon>
    </lineage>
</organism>
<keyword evidence="1" id="KW-0472">Membrane</keyword>
<dbReference type="InterPro" id="IPR035919">
    <property type="entry name" value="EAL_sf"/>
</dbReference>
<feature type="transmembrane region" description="Helical" evidence="1">
    <location>
        <begin position="82"/>
        <end position="102"/>
    </location>
</feature>
<dbReference type="PANTHER" id="PTHR44757:SF2">
    <property type="entry name" value="BIOFILM ARCHITECTURE MAINTENANCE PROTEIN MBAA"/>
    <property type="match status" value="1"/>
</dbReference>
<dbReference type="Proteomes" id="UP000552836">
    <property type="component" value="Unassembled WGS sequence"/>
</dbReference>
<dbReference type="SUPFAM" id="SSF55073">
    <property type="entry name" value="Nucleotide cyclase"/>
    <property type="match status" value="1"/>
</dbReference>
<reference evidence="4 5" key="1">
    <citation type="submission" date="2020-02" db="EMBL/GenBank/DDBJ databases">
        <title>Sequencing the genomes of 1000 actinobacteria strains.</title>
        <authorList>
            <person name="Klenk H.-P."/>
        </authorList>
    </citation>
    <scope>NUCLEOTIDE SEQUENCE [LARGE SCALE GENOMIC DNA]</scope>
    <source>
        <strain evidence="4 5">DSM 45201</strain>
    </source>
</reference>
<dbReference type="SMART" id="SM00052">
    <property type="entry name" value="EAL"/>
    <property type="match status" value="1"/>
</dbReference>
<feature type="transmembrane region" description="Helical" evidence="1">
    <location>
        <begin position="122"/>
        <end position="144"/>
    </location>
</feature>
<dbReference type="InterPro" id="IPR029787">
    <property type="entry name" value="Nucleotide_cyclase"/>
</dbReference>
<dbReference type="SMART" id="SM00267">
    <property type="entry name" value="GGDEF"/>
    <property type="match status" value="1"/>
</dbReference>
<dbReference type="PROSITE" id="PS50887">
    <property type="entry name" value="GGDEF"/>
    <property type="match status" value="1"/>
</dbReference>
<feature type="transmembrane region" description="Helical" evidence="1">
    <location>
        <begin position="30"/>
        <end position="50"/>
    </location>
</feature>
<dbReference type="CDD" id="cd01949">
    <property type="entry name" value="GGDEF"/>
    <property type="match status" value="1"/>
</dbReference>
<evidence type="ECO:0000259" key="3">
    <source>
        <dbReference type="PROSITE" id="PS50887"/>
    </source>
</evidence>
<evidence type="ECO:0000259" key="2">
    <source>
        <dbReference type="PROSITE" id="PS50883"/>
    </source>
</evidence>
<keyword evidence="1" id="KW-0812">Transmembrane</keyword>
<dbReference type="InterPro" id="IPR052155">
    <property type="entry name" value="Biofilm_reg_signaling"/>
</dbReference>
<dbReference type="AlphaFoldDB" id="A0A846LNW1"/>
<keyword evidence="1" id="KW-1133">Transmembrane helix</keyword>
<dbReference type="NCBIfam" id="TIGR00254">
    <property type="entry name" value="GGDEF"/>
    <property type="match status" value="1"/>
</dbReference>
<dbReference type="PANTHER" id="PTHR44757">
    <property type="entry name" value="DIGUANYLATE CYCLASE DGCP"/>
    <property type="match status" value="1"/>
</dbReference>
<feature type="domain" description="EAL" evidence="2">
    <location>
        <begin position="352"/>
        <end position="606"/>
    </location>
</feature>
<proteinExistence type="predicted"/>
<gene>
    <name evidence="4" type="ORF">FB380_001494</name>
</gene>
<feature type="domain" description="GGDEF" evidence="3">
    <location>
        <begin position="211"/>
        <end position="343"/>
    </location>
</feature>
<feature type="transmembrane region" description="Helical" evidence="1">
    <location>
        <begin position="156"/>
        <end position="178"/>
    </location>
</feature>
<feature type="transmembrane region" description="Helical" evidence="1">
    <location>
        <begin position="56"/>
        <end position="75"/>
    </location>
</feature>